<evidence type="ECO:0000313" key="3">
    <source>
        <dbReference type="Proteomes" id="UP000036902"/>
    </source>
</evidence>
<dbReference type="KEGG" id="thu:AC731_012830"/>
<feature type="region of interest" description="Disordered" evidence="1">
    <location>
        <begin position="155"/>
        <end position="214"/>
    </location>
</feature>
<dbReference type="STRING" id="1134435.AC731_012830"/>
<proteinExistence type="predicted"/>
<dbReference type="Pfam" id="PF11748">
    <property type="entry name" value="DUF3306"/>
    <property type="match status" value="1"/>
</dbReference>
<dbReference type="EMBL" id="CP014646">
    <property type="protein sequence ID" value="AMO37743.1"/>
    <property type="molecule type" value="Genomic_DNA"/>
</dbReference>
<accession>A0A127K702</accession>
<protein>
    <recommendedName>
        <fullName evidence="4">DUF3306 domain-containing protein</fullName>
    </recommendedName>
</protein>
<dbReference type="AlphaFoldDB" id="A0A127K702"/>
<evidence type="ECO:0000313" key="2">
    <source>
        <dbReference type="EMBL" id="AMO37743.1"/>
    </source>
</evidence>
<gene>
    <name evidence="2" type="ORF">AC731_012830</name>
</gene>
<reference evidence="3" key="1">
    <citation type="submission" date="2016-03" db="EMBL/GenBank/DDBJ databases">
        <authorList>
            <person name="Ma C."/>
            <person name="Zhou S."/>
            <person name="Yang G."/>
        </authorList>
    </citation>
    <scope>NUCLEOTIDE SEQUENCE [LARGE SCALE GENOMIC DNA]</scope>
    <source>
        <strain evidence="3">SgZ-1</strain>
    </source>
</reference>
<keyword evidence="3" id="KW-1185">Reference proteome</keyword>
<dbReference type="InterPro" id="IPR021735">
    <property type="entry name" value="DUF3306"/>
</dbReference>
<organism evidence="2 3">
    <name type="scientific">Thauera humireducens</name>
    <dbReference type="NCBI Taxonomy" id="1134435"/>
    <lineage>
        <taxon>Bacteria</taxon>
        <taxon>Pseudomonadati</taxon>
        <taxon>Pseudomonadota</taxon>
        <taxon>Betaproteobacteria</taxon>
        <taxon>Rhodocyclales</taxon>
        <taxon>Zoogloeaceae</taxon>
        <taxon>Thauera</taxon>
    </lineage>
</organism>
<dbReference type="RefSeq" id="WP_048706615.1">
    <property type="nucleotide sequence ID" value="NZ_CP014646.1"/>
</dbReference>
<name>A0A127K702_9RHOO</name>
<sequence length="214" mass="22068">MSAGGFLSRWSKRKLAASLEAARQPAAADADVTVEVAAAPAAAPAPAVPPAGASAEARDRAAVEAALPPVEELTLASDFTAFLKEEVSESLRRQALKKLFADPHFNQMDGLDIYIDDYSIADPIPPSMMEKLKHAREWLGEPDAPAETETQAAADVALPPVTDGEVVPSGAAAGVQDEAGCDPARTGGGVSSGEGDDRPPCETVPAGNRDERAG</sequence>
<dbReference type="Proteomes" id="UP000036902">
    <property type="component" value="Chromosome"/>
</dbReference>
<evidence type="ECO:0000256" key="1">
    <source>
        <dbReference type="SAM" id="MobiDB-lite"/>
    </source>
</evidence>
<evidence type="ECO:0008006" key="4">
    <source>
        <dbReference type="Google" id="ProtNLM"/>
    </source>
</evidence>